<feature type="transmembrane region" description="Helical" evidence="9">
    <location>
        <begin position="18"/>
        <end position="36"/>
    </location>
</feature>
<dbReference type="Proteomes" id="UP000029628">
    <property type="component" value="Unassembled WGS sequence"/>
</dbReference>
<dbReference type="GO" id="GO:0140359">
    <property type="term" value="F:ABC-type transporter activity"/>
    <property type="evidence" value="ECO:0007669"/>
    <property type="project" value="InterPro"/>
</dbReference>
<dbReference type="PROSITE" id="PS50929">
    <property type="entry name" value="ABC_TM1F"/>
    <property type="match status" value="1"/>
</dbReference>
<dbReference type="AlphaFoldDB" id="A0A096CRN3"/>
<dbReference type="PROSITE" id="PS00211">
    <property type="entry name" value="ABC_TRANSPORTER_1"/>
    <property type="match status" value="1"/>
</dbReference>
<proteinExistence type="predicted"/>
<feature type="transmembrane region" description="Helical" evidence="9">
    <location>
        <begin position="56"/>
        <end position="74"/>
    </location>
</feature>
<dbReference type="EMBL" id="JRNT01000006">
    <property type="protein sequence ID" value="KGF47989.1"/>
    <property type="molecule type" value="Genomic_DNA"/>
</dbReference>
<gene>
    <name evidence="12" type="ORF">HMPREF0872_02545</name>
</gene>
<evidence type="ECO:0000256" key="2">
    <source>
        <dbReference type="ARBA" id="ARBA00022448"/>
    </source>
</evidence>
<evidence type="ECO:0000256" key="1">
    <source>
        <dbReference type="ARBA" id="ARBA00004651"/>
    </source>
</evidence>
<dbReference type="InterPro" id="IPR017871">
    <property type="entry name" value="ABC_transporter-like_CS"/>
</dbReference>
<sequence length="576" mass="64003">MSANDLFLKFFKEEGRTYLLGVALLIIINLIFLEMPKLIGEAVDTLSHGKEGLSEYILLFVAIMIAVTLLKSISRRMLLGSIRKMEYVFRSNLCNHALAIPVSYYEEHGPGKVMTLMTSDVTSLRVSLGLGVMIVVDAIFFGLCSFYHLVDNVSLPLACIIMSPMPFIIIGVLLVGQTMRKKQRQAQSTYSRLTEFSQEILLGINVIRAFNKEYMGALRFSTINQDNYEKNLEVSFLDALLKPLTFIAPLSCLGISIYVCGTMVIHESMTVGKFVSVNAYIMLMIGPLMGLGSLASVMQKGLASFDRISKFLSIPKEVITGHDKPLLPLDTVRLDNLTFSYGHNTHPALTNVSMEIPAGSFIGIVGGPGSGKTTLFKLLTRIQEPMEGHIFIGNQDIVDIPLAVLRRSIAYVEQEGNVLGTTIRDNIAFGEVGKNHISVEEAARRASLYRDLGERISNHKKGALKERGNNLSGGQKQRVTIARGLYKNAPYVLLDDSFSALDTMSAATIIETLRTTQQQTIIFISQRIEAIRQADMIYVMDAGRIVERGTHQELMNQKGLYYQLYAKQEESEVYHA</sequence>
<dbReference type="PANTHER" id="PTHR24221">
    <property type="entry name" value="ATP-BINDING CASSETTE SUB-FAMILY B"/>
    <property type="match status" value="1"/>
</dbReference>
<dbReference type="PANTHER" id="PTHR24221:SF300">
    <property type="entry name" value="MULTIDRUG RESISTANCE-LIKE ATP-BINDING PROTEIN MDLA"/>
    <property type="match status" value="1"/>
</dbReference>
<dbReference type="Gene3D" id="1.20.1560.10">
    <property type="entry name" value="ABC transporter type 1, transmembrane domain"/>
    <property type="match status" value="1"/>
</dbReference>
<feature type="domain" description="ABC transporter" evidence="10">
    <location>
        <begin position="332"/>
        <end position="567"/>
    </location>
</feature>
<dbReference type="InterPro" id="IPR003593">
    <property type="entry name" value="AAA+_ATPase"/>
</dbReference>
<comment type="caution">
    <text evidence="12">The sequence shown here is derived from an EMBL/GenBank/DDBJ whole genome shotgun (WGS) entry which is preliminary data.</text>
</comment>
<dbReference type="InterPro" id="IPR003439">
    <property type="entry name" value="ABC_transporter-like_ATP-bd"/>
</dbReference>
<evidence type="ECO:0000256" key="5">
    <source>
        <dbReference type="ARBA" id="ARBA00022741"/>
    </source>
</evidence>
<dbReference type="Gene3D" id="3.40.50.300">
    <property type="entry name" value="P-loop containing nucleotide triphosphate hydrolases"/>
    <property type="match status" value="1"/>
</dbReference>
<organism evidence="12 13">
    <name type="scientific">Veillonella montpellierensis DNF00314</name>
    <dbReference type="NCBI Taxonomy" id="1401067"/>
    <lineage>
        <taxon>Bacteria</taxon>
        <taxon>Bacillati</taxon>
        <taxon>Bacillota</taxon>
        <taxon>Negativicutes</taxon>
        <taxon>Veillonellales</taxon>
        <taxon>Veillonellaceae</taxon>
        <taxon>Veillonella</taxon>
    </lineage>
</organism>
<dbReference type="SMART" id="SM00382">
    <property type="entry name" value="AAA"/>
    <property type="match status" value="1"/>
</dbReference>
<feature type="transmembrane region" description="Helical" evidence="9">
    <location>
        <begin position="155"/>
        <end position="175"/>
    </location>
</feature>
<dbReference type="PROSITE" id="PS50893">
    <property type="entry name" value="ABC_TRANSPORTER_2"/>
    <property type="match status" value="1"/>
</dbReference>
<dbReference type="GO" id="GO:0005524">
    <property type="term" value="F:ATP binding"/>
    <property type="evidence" value="ECO:0007669"/>
    <property type="project" value="UniProtKB-KW"/>
</dbReference>
<dbReference type="GO" id="GO:0005886">
    <property type="term" value="C:plasma membrane"/>
    <property type="evidence" value="ECO:0007669"/>
    <property type="project" value="UniProtKB-SubCell"/>
</dbReference>
<dbReference type="CDD" id="cd18541">
    <property type="entry name" value="ABC_6TM_TmrB_like"/>
    <property type="match status" value="1"/>
</dbReference>
<keyword evidence="5" id="KW-0547">Nucleotide-binding</keyword>
<name>A0A096CRN3_9FIRM</name>
<dbReference type="InterPro" id="IPR011527">
    <property type="entry name" value="ABC1_TM_dom"/>
</dbReference>
<keyword evidence="3" id="KW-1003">Cell membrane</keyword>
<evidence type="ECO:0000256" key="9">
    <source>
        <dbReference type="SAM" id="Phobius"/>
    </source>
</evidence>
<evidence type="ECO:0000256" key="3">
    <source>
        <dbReference type="ARBA" id="ARBA00022475"/>
    </source>
</evidence>
<evidence type="ECO:0000256" key="7">
    <source>
        <dbReference type="ARBA" id="ARBA00022989"/>
    </source>
</evidence>
<dbReference type="InterPro" id="IPR027417">
    <property type="entry name" value="P-loop_NTPase"/>
</dbReference>
<comment type="subcellular location">
    <subcellularLocation>
        <location evidence="1">Cell membrane</location>
        <topology evidence="1">Multi-pass membrane protein</topology>
    </subcellularLocation>
</comment>
<evidence type="ECO:0000256" key="4">
    <source>
        <dbReference type="ARBA" id="ARBA00022692"/>
    </source>
</evidence>
<keyword evidence="6 12" id="KW-0067">ATP-binding</keyword>
<dbReference type="InterPro" id="IPR039421">
    <property type="entry name" value="Type_1_exporter"/>
</dbReference>
<feature type="transmembrane region" description="Helical" evidence="9">
    <location>
        <begin position="277"/>
        <end position="297"/>
    </location>
</feature>
<evidence type="ECO:0000313" key="13">
    <source>
        <dbReference type="Proteomes" id="UP000029628"/>
    </source>
</evidence>
<dbReference type="RefSeq" id="WP_038151546.1">
    <property type="nucleotide sequence ID" value="NZ_JRNT01000006.1"/>
</dbReference>
<dbReference type="FunFam" id="3.40.50.300:FF:000854">
    <property type="entry name" value="Multidrug ABC transporter ATP-binding protein"/>
    <property type="match status" value="1"/>
</dbReference>
<evidence type="ECO:0000313" key="12">
    <source>
        <dbReference type="EMBL" id="KGF47989.1"/>
    </source>
</evidence>
<dbReference type="Pfam" id="PF00005">
    <property type="entry name" value="ABC_tran"/>
    <property type="match status" value="1"/>
</dbReference>
<keyword evidence="2" id="KW-0813">Transport</keyword>
<feature type="transmembrane region" description="Helical" evidence="9">
    <location>
        <begin position="244"/>
        <end position="265"/>
    </location>
</feature>
<dbReference type="SUPFAM" id="SSF90123">
    <property type="entry name" value="ABC transporter transmembrane region"/>
    <property type="match status" value="1"/>
</dbReference>
<evidence type="ECO:0000259" key="11">
    <source>
        <dbReference type="PROSITE" id="PS50929"/>
    </source>
</evidence>
<feature type="transmembrane region" description="Helical" evidence="9">
    <location>
        <begin position="126"/>
        <end position="149"/>
    </location>
</feature>
<dbReference type="SUPFAM" id="SSF52540">
    <property type="entry name" value="P-loop containing nucleoside triphosphate hydrolases"/>
    <property type="match status" value="1"/>
</dbReference>
<keyword evidence="7 9" id="KW-1133">Transmembrane helix</keyword>
<reference evidence="12 13" key="1">
    <citation type="submission" date="2014-07" db="EMBL/GenBank/DDBJ databases">
        <authorList>
            <person name="McCorrison J."/>
            <person name="Sanka R."/>
            <person name="Torralba M."/>
            <person name="Gillis M."/>
            <person name="Haft D.H."/>
            <person name="Methe B."/>
            <person name="Sutton G."/>
            <person name="Nelson K.E."/>
        </authorList>
    </citation>
    <scope>NUCLEOTIDE SEQUENCE [LARGE SCALE GENOMIC DNA]</scope>
    <source>
        <strain evidence="12 13">DNF00314</strain>
    </source>
</reference>
<dbReference type="Pfam" id="PF00664">
    <property type="entry name" value="ABC_membrane"/>
    <property type="match status" value="1"/>
</dbReference>
<dbReference type="GO" id="GO:0016887">
    <property type="term" value="F:ATP hydrolysis activity"/>
    <property type="evidence" value="ECO:0007669"/>
    <property type="project" value="InterPro"/>
</dbReference>
<feature type="domain" description="ABC transmembrane type-1" evidence="11">
    <location>
        <begin position="19"/>
        <end position="300"/>
    </location>
</feature>
<evidence type="ECO:0000256" key="6">
    <source>
        <dbReference type="ARBA" id="ARBA00022840"/>
    </source>
</evidence>
<evidence type="ECO:0000256" key="8">
    <source>
        <dbReference type="ARBA" id="ARBA00023136"/>
    </source>
</evidence>
<protein>
    <submittedName>
        <fullName evidence="12">ABC transporter ATP-binding protein</fullName>
    </submittedName>
</protein>
<accession>A0A096CRN3</accession>
<keyword evidence="8 9" id="KW-0472">Membrane</keyword>
<keyword evidence="4 9" id="KW-0812">Transmembrane</keyword>
<keyword evidence="13" id="KW-1185">Reference proteome</keyword>
<dbReference type="eggNOG" id="COG1132">
    <property type="taxonomic scope" value="Bacteria"/>
</dbReference>
<dbReference type="InterPro" id="IPR036640">
    <property type="entry name" value="ABC1_TM_sf"/>
</dbReference>
<evidence type="ECO:0000259" key="10">
    <source>
        <dbReference type="PROSITE" id="PS50893"/>
    </source>
</evidence>